<gene>
    <name evidence="6" type="ORF">JI746_08970</name>
</gene>
<dbReference type="Pfam" id="PF04352">
    <property type="entry name" value="ProQ"/>
    <property type="match status" value="1"/>
</dbReference>
<sequence>MDHPHACSRVGTKNMTRTMTQDSTATPPVARGQAAARKAPRPVHPLLHKLFELYPRLFGARFLPLKIGIYQDLVAAHPEALPAAELKVALGLHTRSTRYIEAVAAGLARHDLQGKPVEPVAPEHVHHAILELYKRRSGRGPEQARERAVAQLAAAIEASGLSREAYRERFTSPDDDVHSMLEEALSVMAQRAARREALQNAFQASGKTMAEFAEMYGLDPNEARRLLAQ</sequence>
<evidence type="ECO:0000259" key="5">
    <source>
        <dbReference type="SMART" id="SM00945"/>
    </source>
</evidence>
<name>A0ABS1JLW9_9BURK</name>
<dbReference type="InterPro" id="IPR016103">
    <property type="entry name" value="ProQ/FinO"/>
</dbReference>
<evidence type="ECO:0000313" key="7">
    <source>
        <dbReference type="Proteomes" id="UP000622707"/>
    </source>
</evidence>
<proteinExistence type="predicted"/>
<dbReference type="SUPFAM" id="SSF48657">
    <property type="entry name" value="FinO-like"/>
    <property type="match status" value="1"/>
</dbReference>
<accession>A0ABS1JLW9</accession>
<keyword evidence="2" id="KW-0694">RNA-binding</keyword>
<protein>
    <submittedName>
        <fullName evidence="6">Prop effector</fullName>
    </submittedName>
</protein>
<evidence type="ECO:0000313" key="6">
    <source>
        <dbReference type="EMBL" id="MBL0425239.1"/>
    </source>
</evidence>
<evidence type="ECO:0000256" key="2">
    <source>
        <dbReference type="ARBA" id="ARBA00022884"/>
    </source>
</evidence>
<evidence type="ECO:0000256" key="4">
    <source>
        <dbReference type="SAM" id="MobiDB-lite"/>
    </source>
</evidence>
<feature type="region of interest" description="Disordered" evidence="4">
    <location>
        <begin position="1"/>
        <end position="29"/>
    </location>
</feature>
<comment type="caution">
    <text evidence="6">The sequence shown here is derived from an EMBL/GenBank/DDBJ whole genome shotgun (WGS) entry which is preliminary data.</text>
</comment>
<dbReference type="PANTHER" id="PTHR38106:SF1">
    <property type="entry name" value="RNA CHAPERONE PROQ"/>
    <property type="match status" value="1"/>
</dbReference>
<feature type="domain" description="ProQ/FinO" evidence="5">
    <location>
        <begin position="38"/>
        <end position="148"/>
    </location>
</feature>
<feature type="compositionally biased region" description="Polar residues" evidence="4">
    <location>
        <begin position="11"/>
        <end position="26"/>
    </location>
</feature>
<keyword evidence="7" id="KW-1185">Reference proteome</keyword>
<dbReference type="PANTHER" id="PTHR38106">
    <property type="entry name" value="RNA CHAPERONE PROQ"/>
    <property type="match status" value="1"/>
</dbReference>
<dbReference type="SMART" id="SM00945">
    <property type="entry name" value="ProQ"/>
    <property type="match status" value="1"/>
</dbReference>
<keyword evidence="1" id="KW-0963">Cytoplasm</keyword>
<dbReference type="Proteomes" id="UP000622707">
    <property type="component" value="Unassembled WGS sequence"/>
</dbReference>
<organism evidence="6 7">
    <name type="scientific">Ramlibacter alkalitolerans</name>
    <dbReference type="NCBI Taxonomy" id="2039631"/>
    <lineage>
        <taxon>Bacteria</taxon>
        <taxon>Pseudomonadati</taxon>
        <taxon>Pseudomonadota</taxon>
        <taxon>Betaproteobacteria</taxon>
        <taxon>Burkholderiales</taxon>
        <taxon>Comamonadaceae</taxon>
        <taxon>Ramlibacter</taxon>
    </lineage>
</organism>
<dbReference type="InterPro" id="IPR036442">
    <property type="entry name" value="ProQ/FinO_sf"/>
</dbReference>
<dbReference type="InterPro" id="IPR023529">
    <property type="entry name" value="ProQ"/>
</dbReference>
<dbReference type="EMBL" id="JAEQND010000004">
    <property type="protein sequence ID" value="MBL0425239.1"/>
    <property type="molecule type" value="Genomic_DNA"/>
</dbReference>
<evidence type="ECO:0000256" key="3">
    <source>
        <dbReference type="ARBA" id="ARBA00023186"/>
    </source>
</evidence>
<reference evidence="6 7" key="1">
    <citation type="journal article" date="2017" name="Int. J. Syst. Evol. Microbiol.">
        <title>Ramlibacter alkalitolerans sp. nov., alkali-tolerant bacterium isolated from soil of ginseng.</title>
        <authorList>
            <person name="Lee D.H."/>
            <person name="Cha C.J."/>
        </authorList>
    </citation>
    <scope>NUCLEOTIDE SEQUENCE [LARGE SCALE GENOMIC DNA]</scope>
    <source>
        <strain evidence="6 7">KACC 19305</strain>
    </source>
</reference>
<dbReference type="Gene3D" id="1.10.1710.10">
    <property type="entry name" value="ProQ/FinO domain"/>
    <property type="match status" value="1"/>
</dbReference>
<evidence type="ECO:0000256" key="1">
    <source>
        <dbReference type="ARBA" id="ARBA00022490"/>
    </source>
</evidence>
<keyword evidence="3" id="KW-0143">Chaperone</keyword>